<dbReference type="InterPro" id="IPR000086">
    <property type="entry name" value="NUDIX_hydrolase_dom"/>
</dbReference>
<gene>
    <name evidence="4" type="primary">nudE</name>
    <name evidence="4" type="ORF">GCM10007414_26940</name>
</gene>
<protein>
    <submittedName>
        <fullName evidence="4">ADP compounds hydrolase NudE</fullName>
    </submittedName>
</protein>
<dbReference type="NCBIfam" id="NF008736">
    <property type="entry name" value="PRK11762.1"/>
    <property type="match status" value="1"/>
</dbReference>
<dbReference type="Proteomes" id="UP000651977">
    <property type="component" value="Unassembled WGS sequence"/>
</dbReference>
<feature type="domain" description="Nudix hydrolase" evidence="3">
    <location>
        <begin position="44"/>
        <end position="175"/>
    </location>
</feature>
<dbReference type="GO" id="GO:0016787">
    <property type="term" value="F:hydrolase activity"/>
    <property type="evidence" value="ECO:0007669"/>
    <property type="project" value="UniProtKB-KW"/>
</dbReference>
<sequence>MSKHHPPRVLDSHIAAESRFFKIEALHLQFSSGETRIYERLVGAGRGAVMVLPITEQNELLLISEYAAGTERYELGFVKGLVDPGETPLQAANRELQEEVGLKAQDLQLLTELSVAPGYFSSHMSVFVAHDLLPSVLEGDEPEPLEIIKWPLSDLEALYTRKDFSEARSVASLLLLEKWLKQNKVRKK</sequence>
<proteinExistence type="predicted"/>
<dbReference type="EMBL" id="BMDY01000016">
    <property type="protein sequence ID" value="GGB12078.1"/>
    <property type="molecule type" value="Genomic_DNA"/>
</dbReference>
<evidence type="ECO:0000313" key="4">
    <source>
        <dbReference type="EMBL" id="GGB12078.1"/>
    </source>
</evidence>
<evidence type="ECO:0000313" key="5">
    <source>
        <dbReference type="Proteomes" id="UP000651977"/>
    </source>
</evidence>
<evidence type="ECO:0000256" key="1">
    <source>
        <dbReference type="ARBA" id="ARBA00001946"/>
    </source>
</evidence>
<dbReference type="PANTHER" id="PTHR21340:SF0">
    <property type="entry name" value="BIS(5'-NUCLEOSYL)-TETRAPHOSPHATASE [ASYMMETRICAL]"/>
    <property type="match status" value="1"/>
</dbReference>
<name>A0ABQ1I5Z8_9ALTE</name>
<accession>A0ABQ1I5Z8</accession>
<evidence type="ECO:0000256" key="2">
    <source>
        <dbReference type="ARBA" id="ARBA00022801"/>
    </source>
</evidence>
<comment type="cofactor">
    <cofactor evidence="1">
        <name>Mg(2+)</name>
        <dbReference type="ChEBI" id="CHEBI:18420"/>
    </cofactor>
</comment>
<keyword evidence="2 4" id="KW-0378">Hydrolase</keyword>
<dbReference type="InterPro" id="IPR020084">
    <property type="entry name" value="NUDIX_hydrolase_CS"/>
</dbReference>
<comment type="caution">
    <text evidence="4">The sequence shown here is derived from an EMBL/GenBank/DDBJ whole genome shotgun (WGS) entry which is preliminary data.</text>
</comment>
<dbReference type="PROSITE" id="PS00893">
    <property type="entry name" value="NUDIX_BOX"/>
    <property type="match status" value="1"/>
</dbReference>
<organism evidence="4 5">
    <name type="scientific">Agarivorans gilvus</name>
    <dbReference type="NCBI Taxonomy" id="680279"/>
    <lineage>
        <taxon>Bacteria</taxon>
        <taxon>Pseudomonadati</taxon>
        <taxon>Pseudomonadota</taxon>
        <taxon>Gammaproteobacteria</taxon>
        <taxon>Alteromonadales</taxon>
        <taxon>Alteromonadaceae</taxon>
        <taxon>Agarivorans</taxon>
    </lineage>
</organism>
<dbReference type="RefSeq" id="WP_055733818.1">
    <property type="nucleotide sequence ID" value="NZ_BMDY01000016.1"/>
</dbReference>
<evidence type="ECO:0000259" key="3">
    <source>
        <dbReference type="PROSITE" id="PS51462"/>
    </source>
</evidence>
<reference evidence="5" key="1">
    <citation type="journal article" date="2019" name="Int. J. Syst. Evol. Microbiol.">
        <title>The Global Catalogue of Microorganisms (GCM) 10K type strain sequencing project: providing services to taxonomists for standard genome sequencing and annotation.</title>
        <authorList>
            <consortium name="The Broad Institute Genomics Platform"/>
            <consortium name="The Broad Institute Genome Sequencing Center for Infectious Disease"/>
            <person name="Wu L."/>
            <person name="Ma J."/>
        </authorList>
    </citation>
    <scope>NUCLEOTIDE SEQUENCE [LARGE SCALE GENOMIC DNA]</scope>
    <source>
        <strain evidence="5">CGMCC 1.10131</strain>
    </source>
</reference>
<dbReference type="Gene3D" id="3.90.79.10">
    <property type="entry name" value="Nucleoside Triphosphate Pyrophosphohydrolase"/>
    <property type="match status" value="1"/>
</dbReference>
<dbReference type="Pfam" id="PF00293">
    <property type="entry name" value="NUDIX"/>
    <property type="match status" value="1"/>
</dbReference>
<dbReference type="InterPro" id="IPR051325">
    <property type="entry name" value="Nudix_hydrolase_domain"/>
</dbReference>
<dbReference type="InterPro" id="IPR015797">
    <property type="entry name" value="NUDIX_hydrolase-like_dom_sf"/>
</dbReference>
<dbReference type="PANTHER" id="PTHR21340">
    <property type="entry name" value="DIADENOSINE 5,5-P1,P4-TETRAPHOSPHATE PYROPHOSPHOHYDROLASE MUTT"/>
    <property type="match status" value="1"/>
</dbReference>
<dbReference type="SUPFAM" id="SSF55811">
    <property type="entry name" value="Nudix"/>
    <property type="match status" value="1"/>
</dbReference>
<keyword evidence="5" id="KW-1185">Reference proteome</keyword>
<dbReference type="PROSITE" id="PS51462">
    <property type="entry name" value="NUDIX"/>
    <property type="match status" value="1"/>
</dbReference>
<dbReference type="CDD" id="cd24156">
    <property type="entry name" value="NUDIX_ADPRase_NudE"/>
    <property type="match status" value="1"/>
</dbReference>